<dbReference type="InterPro" id="IPR016187">
    <property type="entry name" value="CTDL_fold"/>
</dbReference>
<sequence>MTCQHFLYDSVKKCCLRGADLSSSGIKPASGQHLYSQSTKYCDVALGYNSTIMRTFGLCLKIFFSATDFSLANVSCSTIQGRLVMVKSNATKESLATIMQDMNMDRAWVGIDDIQSEGTYVWSDGSVLTPEEKTVYLAGQPDDLYNNQDCTVIKKYFRALDDTFCTNNEMYFCEYIN</sequence>
<keyword evidence="2" id="KW-1185">Reference proteome</keyword>
<dbReference type="InterPro" id="IPR001304">
    <property type="entry name" value="C-type_lectin-like"/>
</dbReference>
<dbReference type="OrthoDB" id="6161293at2759"/>
<accession>A0A9W2YR46</accession>
<dbReference type="AlphaFoldDB" id="A0A9W2YR46"/>
<evidence type="ECO:0000259" key="1">
    <source>
        <dbReference type="PROSITE" id="PS50041"/>
    </source>
</evidence>
<dbReference type="SUPFAM" id="SSF56436">
    <property type="entry name" value="C-type lectin-like"/>
    <property type="match status" value="1"/>
</dbReference>
<dbReference type="Proteomes" id="UP001165740">
    <property type="component" value="Chromosome 13"/>
</dbReference>
<reference evidence="3" key="1">
    <citation type="submission" date="2025-08" db="UniProtKB">
        <authorList>
            <consortium name="RefSeq"/>
        </authorList>
    </citation>
    <scope>IDENTIFICATION</scope>
</reference>
<dbReference type="InterPro" id="IPR016186">
    <property type="entry name" value="C-type_lectin-like/link_sf"/>
</dbReference>
<dbReference type="SMART" id="SM00034">
    <property type="entry name" value="CLECT"/>
    <property type="match status" value="1"/>
</dbReference>
<dbReference type="GeneID" id="129922558"/>
<feature type="domain" description="C-type lectin" evidence="1">
    <location>
        <begin position="55"/>
        <end position="174"/>
    </location>
</feature>
<dbReference type="InterPro" id="IPR050801">
    <property type="entry name" value="Ca-Dep_Lectins_ImmuneDev"/>
</dbReference>
<dbReference type="OMA" id="YFCEYIN"/>
<dbReference type="Pfam" id="PF00059">
    <property type="entry name" value="Lectin_C"/>
    <property type="match status" value="1"/>
</dbReference>
<organism evidence="2 3">
    <name type="scientific">Biomphalaria glabrata</name>
    <name type="common">Bloodfluke planorb</name>
    <name type="synonym">Freshwater snail</name>
    <dbReference type="NCBI Taxonomy" id="6526"/>
    <lineage>
        <taxon>Eukaryota</taxon>
        <taxon>Metazoa</taxon>
        <taxon>Spiralia</taxon>
        <taxon>Lophotrochozoa</taxon>
        <taxon>Mollusca</taxon>
        <taxon>Gastropoda</taxon>
        <taxon>Heterobranchia</taxon>
        <taxon>Euthyneura</taxon>
        <taxon>Panpulmonata</taxon>
        <taxon>Hygrophila</taxon>
        <taxon>Lymnaeoidea</taxon>
        <taxon>Planorbidae</taxon>
        <taxon>Biomphalaria</taxon>
    </lineage>
</organism>
<name>A0A9W2YR46_BIOGL</name>
<dbReference type="PROSITE" id="PS50041">
    <property type="entry name" value="C_TYPE_LECTIN_2"/>
    <property type="match status" value="1"/>
</dbReference>
<dbReference type="RefSeq" id="XP_055865175.1">
    <property type="nucleotide sequence ID" value="XM_056009200.1"/>
</dbReference>
<proteinExistence type="predicted"/>
<dbReference type="Gene3D" id="3.10.100.10">
    <property type="entry name" value="Mannose-Binding Protein A, subunit A"/>
    <property type="match status" value="1"/>
</dbReference>
<dbReference type="PANTHER" id="PTHR22801:SF63">
    <property type="entry name" value="C-TYPE LECTIN DOMAIN-CONTAINING PROTEIN"/>
    <property type="match status" value="1"/>
</dbReference>
<evidence type="ECO:0000313" key="2">
    <source>
        <dbReference type="Proteomes" id="UP001165740"/>
    </source>
</evidence>
<protein>
    <submittedName>
        <fullName evidence="3">Low affinity immunoglobulin epsilon Fc receptor-like</fullName>
    </submittedName>
</protein>
<dbReference type="CDD" id="cd00037">
    <property type="entry name" value="CLECT"/>
    <property type="match status" value="1"/>
</dbReference>
<dbReference type="PANTHER" id="PTHR22801">
    <property type="entry name" value="LITHOSTATHINE"/>
    <property type="match status" value="1"/>
</dbReference>
<gene>
    <name evidence="3" type="primary">LOC129922558</name>
</gene>
<evidence type="ECO:0000313" key="3">
    <source>
        <dbReference type="RefSeq" id="XP_055865175.1"/>
    </source>
</evidence>